<comment type="caution">
    <text evidence="2">The sequence shown here is derived from an EMBL/GenBank/DDBJ whole genome shotgun (WGS) entry which is preliminary data.</text>
</comment>
<sequence>MSTLGGCGSHDAAGTRTDGPTRATQAPSPGKNPTDQPSRPTMPPARKPVLHVRGDYTYKVQILNAKTMVNLPNDPPPAGTKALALLLRVEAEPQNRSIHAPYADLEIAYPSLEADKNQHIGHVIDGATPYLTEDQMLFGGDGVEGIDSVFGTLQANTVYYHWVWQLVSEKADLTGASLCQVQLSGHNCIPIGAIQTDS</sequence>
<proteinExistence type="predicted"/>
<feature type="region of interest" description="Disordered" evidence="1">
    <location>
        <begin position="1"/>
        <end position="50"/>
    </location>
</feature>
<keyword evidence="3" id="KW-1185">Reference proteome</keyword>
<name>A0ABW7BA41_9ACTN</name>
<reference evidence="2 3" key="1">
    <citation type="submission" date="2024-10" db="EMBL/GenBank/DDBJ databases">
        <title>The Natural Products Discovery Center: Release of the First 8490 Sequenced Strains for Exploring Actinobacteria Biosynthetic Diversity.</title>
        <authorList>
            <person name="Kalkreuter E."/>
            <person name="Kautsar S.A."/>
            <person name="Yang D."/>
            <person name="Bader C.D."/>
            <person name="Teijaro C.N."/>
            <person name="Fluegel L."/>
            <person name="Davis C.M."/>
            <person name="Simpson J.R."/>
            <person name="Lauterbach L."/>
            <person name="Steele A.D."/>
            <person name="Gui C."/>
            <person name="Meng S."/>
            <person name="Li G."/>
            <person name="Viehrig K."/>
            <person name="Ye F."/>
            <person name="Su P."/>
            <person name="Kiefer A.F."/>
            <person name="Nichols A."/>
            <person name="Cepeda A.J."/>
            <person name="Yan W."/>
            <person name="Fan B."/>
            <person name="Jiang Y."/>
            <person name="Adhikari A."/>
            <person name="Zheng C.-J."/>
            <person name="Schuster L."/>
            <person name="Cowan T.M."/>
            <person name="Smanski M.J."/>
            <person name="Chevrette M.G."/>
            <person name="De Carvalho L.P.S."/>
            <person name="Shen B."/>
        </authorList>
    </citation>
    <scope>NUCLEOTIDE SEQUENCE [LARGE SCALE GENOMIC DNA]</scope>
    <source>
        <strain evidence="2 3">NPDC048320</strain>
    </source>
</reference>
<dbReference type="Proteomes" id="UP001604267">
    <property type="component" value="Unassembled WGS sequence"/>
</dbReference>
<evidence type="ECO:0000313" key="2">
    <source>
        <dbReference type="EMBL" id="MFG3013646.1"/>
    </source>
</evidence>
<gene>
    <name evidence="2" type="ORF">ACGFZB_24960</name>
</gene>
<accession>A0ABW7BA41</accession>
<protein>
    <recommendedName>
        <fullName evidence="4">Lipoprotein</fullName>
    </recommendedName>
</protein>
<dbReference type="EMBL" id="JBICYV010000012">
    <property type="protein sequence ID" value="MFG3013646.1"/>
    <property type="molecule type" value="Genomic_DNA"/>
</dbReference>
<feature type="compositionally biased region" description="Polar residues" evidence="1">
    <location>
        <begin position="22"/>
        <end position="39"/>
    </location>
</feature>
<evidence type="ECO:0008006" key="4">
    <source>
        <dbReference type="Google" id="ProtNLM"/>
    </source>
</evidence>
<dbReference type="RefSeq" id="WP_392819602.1">
    <property type="nucleotide sequence ID" value="NZ_JBICYV010000012.1"/>
</dbReference>
<evidence type="ECO:0000256" key="1">
    <source>
        <dbReference type="SAM" id="MobiDB-lite"/>
    </source>
</evidence>
<evidence type="ECO:0000313" key="3">
    <source>
        <dbReference type="Proteomes" id="UP001604267"/>
    </source>
</evidence>
<organism evidence="2 3">
    <name type="scientific">Streptomyces cinerochromogenes</name>
    <dbReference type="NCBI Taxonomy" id="66422"/>
    <lineage>
        <taxon>Bacteria</taxon>
        <taxon>Bacillati</taxon>
        <taxon>Actinomycetota</taxon>
        <taxon>Actinomycetes</taxon>
        <taxon>Kitasatosporales</taxon>
        <taxon>Streptomycetaceae</taxon>
        <taxon>Streptomyces</taxon>
    </lineage>
</organism>